<proteinExistence type="predicted"/>
<dbReference type="OrthoDB" id="443682at2759"/>
<comment type="caution">
    <text evidence="6">The sequence shown here is derived from an EMBL/GenBank/DDBJ whole genome shotgun (WGS) entry which is preliminary data.</text>
</comment>
<dbReference type="Proteomes" id="UP000288716">
    <property type="component" value="Unassembled WGS sequence"/>
</dbReference>
<dbReference type="Pfam" id="PF01753">
    <property type="entry name" value="zf-MYND"/>
    <property type="match status" value="1"/>
</dbReference>
<dbReference type="GO" id="GO:0005737">
    <property type="term" value="C:cytoplasm"/>
    <property type="evidence" value="ECO:0007669"/>
    <property type="project" value="InterPro"/>
</dbReference>
<dbReference type="InterPro" id="IPR007320">
    <property type="entry name" value="PDCD2_C"/>
</dbReference>
<keyword evidence="2 4" id="KW-0863">Zinc-finger</keyword>
<feature type="domain" description="MYND-type" evidence="5">
    <location>
        <begin position="134"/>
        <end position="172"/>
    </location>
</feature>
<keyword evidence="7" id="KW-1185">Reference proteome</keyword>
<evidence type="ECO:0000256" key="2">
    <source>
        <dbReference type="ARBA" id="ARBA00022771"/>
    </source>
</evidence>
<dbReference type="PROSITE" id="PS50865">
    <property type="entry name" value="ZF_MYND_2"/>
    <property type="match status" value="1"/>
</dbReference>
<organism evidence="6 7">
    <name type="scientific">Leptotrombidium deliense</name>
    <dbReference type="NCBI Taxonomy" id="299467"/>
    <lineage>
        <taxon>Eukaryota</taxon>
        <taxon>Metazoa</taxon>
        <taxon>Ecdysozoa</taxon>
        <taxon>Arthropoda</taxon>
        <taxon>Chelicerata</taxon>
        <taxon>Arachnida</taxon>
        <taxon>Acari</taxon>
        <taxon>Acariformes</taxon>
        <taxon>Trombidiformes</taxon>
        <taxon>Prostigmata</taxon>
        <taxon>Anystina</taxon>
        <taxon>Parasitengona</taxon>
        <taxon>Trombiculoidea</taxon>
        <taxon>Trombiculidae</taxon>
        <taxon>Leptotrombidium</taxon>
    </lineage>
</organism>
<dbReference type="PANTHER" id="PTHR12298:SF4">
    <property type="entry name" value="PROGRAMMED CELL DEATH PROTEIN 2"/>
    <property type="match status" value="1"/>
</dbReference>
<evidence type="ECO:0000256" key="4">
    <source>
        <dbReference type="PROSITE-ProRule" id="PRU00134"/>
    </source>
</evidence>
<dbReference type="AlphaFoldDB" id="A0A443SN11"/>
<evidence type="ECO:0000259" key="5">
    <source>
        <dbReference type="PROSITE" id="PS50865"/>
    </source>
</evidence>
<reference evidence="6 7" key="1">
    <citation type="journal article" date="2018" name="Gigascience">
        <title>Genomes of trombidid mites reveal novel predicted allergens and laterally-transferred genes associated with secondary metabolism.</title>
        <authorList>
            <person name="Dong X."/>
            <person name="Chaisiri K."/>
            <person name="Xia D."/>
            <person name="Armstrong S.D."/>
            <person name="Fang Y."/>
            <person name="Donnelly M.J."/>
            <person name="Kadowaki T."/>
            <person name="McGarry J.W."/>
            <person name="Darby A.C."/>
            <person name="Makepeace B.L."/>
        </authorList>
    </citation>
    <scope>NUCLEOTIDE SEQUENCE [LARGE SCALE GENOMIC DNA]</scope>
    <source>
        <strain evidence="6">UoL-UT</strain>
    </source>
</reference>
<evidence type="ECO:0000256" key="1">
    <source>
        <dbReference type="ARBA" id="ARBA00022723"/>
    </source>
</evidence>
<evidence type="ECO:0000313" key="6">
    <source>
        <dbReference type="EMBL" id="RWS28872.1"/>
    </source>
</evidence>
<evidence type="ECO:0000313" key="7">
    <source>
        <dbReference type="Proteomes" id="UP000288716"/>
    </source>
</evidence>
<dbReference type="PANTHER" id="PTHR12298">
    <property type="entry name" value="PCDC2 PROGRAMMED CELL DEATH PROTEIN 2 -RELATED"/>
    <property type="match status" value="1"/>
</dbReference>
<dbReference type="VEuPathDB" id="VectorBase:LDEU003165"/>
<name>A0A443SN11_9ACAR</name>
<dbReference type="PROSITE" id="PS01360">
    <property type="entry name" value="ZF_MYND_1"/>
    <property type="match status" value="1"/>
</dbReference>
<dbReference type="EMBL" id="NCKV01001170">
    <property type="protein sequence ID" value="RWS28872.1"/>
    <property type="molecule type" value="Genomic_DNA"/>
</dbReference>
<dbReference type="InterPro" id="IPR002893">
    <property type="entry name" value="Znf_MYND"/>
</dbReference>
<keyword evidence="3" id="KW-0862">Zinc</keyword>
<dbReference type="Gene3D" id="6.10.140.2220">
    <property type="match status" value="1"/>
</dbReference>
<keyword evidence="1" id="KW-0479">Metal-binding</keyword>
<dbReference type="SUPFAM" id="SSF144232">
    <property type="entry name" value="HIT/MYND zinc finger-like"/>
    <property type="match status" value="1"/>
</dbReference>
<dbReference type="Pfam" id="PF04194">
    <property type="entry name" value="PDCD2_C"/>
    <property type="match status" value="1"/>
</dbReference>
<gene>
    <name evidence="6" type="ORF">B4U80_11091</name>
</gene>
<dbReference type="GO" id="GO:0008270">
    <property type="term" value="F:zinc ion binding"/>
    <property type="evidence" value="ECO:0007669"/>
    <property type="project" value="UniProtKB-KW"/>
</dbReference>
<sequence>MEKRVDLGFVEDIDDLYLFKLKSKYFPSKVGGKPSWLSLTHLPSSEQLKCELCSHPLILLLQIYCPIDDLSTAFHRTIFIFCCVQPNCGGGFKVFRSQLKRFNAFYDSEPPDYEAVEEKLDYDPKPENFGVKLCSVCGCFADKICSACKEVTYCSREHQKFDWKQNGHKELCGRATSNGASSALLKEFELVIETENGSEDNRQKDNVKTEAQRMQECIDFINQRKPSCQDENFDEYENNCIKDDIYDNFRRKTKQNADQVIRYYSYDRKNDFFDPLWINNEKPATIPNCENCGSQRKIECQIMPQLLYFVGGADKSVDFGTLLIYSCIESCDAKDENIAYLKEYVFIQNFKQ</sequence>
<dbReference type="STRING" id="299467.A0A443SN11"/>
<accession>A0A443SN11</accession>
<protein>
    <submittedName>
        <fullName evidence="6">Programmed cell death protein 2-like protein</fullName>
    </submittedName>
</protein>
<dbReference type="GO" id="GO:0005634">
    <property type="term" value="C:nucleus"/>
    <property type="evidence" value="ECO:0007669"/>
    <property type="project" value="TreeGrafter"/>
</dbReference>
<evidence type="ECO:0000256" key="3">
    <source>
        <dbReference type="ARBA" id="ARBA00022833"/>
    </source>
</evidence>